<reference evidence="3 4" key="1">
    <citation type="submission" date="2024-09" db="EMBL/GenBank/DDBJ databases">
        <title>Laminarin stimulates single cell rates of sulfate reduction while oxygen inhibits transcriptomic activity in coastal marine sediment.</title>
        <authorList>
            <person name="Lindsay M."/>
            <person name="Orcutt B."/>
            <person name="Emerson D."/>
            <person name="Stepanauskas R."/>
            <person name="D'Angelo T."/>
        </authorList>
    </citation>
    <scope>NUCLEOTIDE SEQUENCE [LARGE SCALE GENOMIC DNA]</scope>
    <source>
        <strain evidence="3">SAG AM-311-K15</strain>
    </source>
</reference>
<feature type="domain" description="TadE-like" evidence="2">
    <location>
        <begin position="13"/>
        <end position="51"/>
    </location>
</feature>
<accession>A0ABV6Z0H4</accession>
<evidence type="ECO:0000313" key="3">
    <source>
        <dbReference type="EMBL" id="MFC1851950.1"/>
    </source>
</evidence>
<feature type="transmembrane region" description="Helical" evidence="1">
    <location>
        <begin position="20"/>
        <end position="41"/>
    </location>
</feature>
<protein>
    <submittedName>
        <fullName evidence="3">TadE/TadG family type IV pilus assembly protein</fullName>
    </submittedName>
</protein>
<keyword evidence="1" id="KW-1133">Transmembrane helix</keyword>
<gene>
    <name evidence="3" type="ORF">ACFL27_17295</name>
</gene>
<dbReference type="Pfam" id="PF07811">
    <property type="entry name" value="TadE"/>
    <property type="match status" value="1"/>
</dbReference>
<evidence type="ECO:0000256" key="1">
    <source>
        <dbReference type="SAM" id="Phobius"/>
    </source>
</evidence>
<dbReference type="EMBL" id="JBHPBY010000245">
    <property type="protein sequence ID" value="MFC1851950.1"/>
    <property type="molecule type" value="Genomic_DNA"/>
</dbReference>
<sequence length="199" mass="22443">MTRGSPIFRNQAGQAMTEFVIVLPPLLIMFFSVLYFGKAVIYKEKVNMAARYVSFREARDPGSADGLYQKFFEGAGPNNVSHYTTDDWGPQAAGLGWAAAFLIEEDYVMSGHIASQSTPGLQRVPAKKAHVSYHFSPPGWVSWIGNKTTYASLGVDADPWKISSTTAFFLKGAYCIQYQWDFAIYKHREDTWWGDDELW</sequence>
<organism evidence="3 4">
    <name type="scientific">candidate division CSSED10-310 bacterium</name>
    <dbReference type="NCBI Taxonomy" id="2855610"/>
    <lineage>
        <taxon>Bacteria</taxon>
        <taxon>Bacteria division CSSED10-310</taxon>
    </lineage>
</organism>
<evidence type="ECO:0000313" key="4">
    <source>
        <dbReference type="Proteomes" id="UP001594351"/>
    </source>
</evidence>
<name>A0ABV6Z0H4_UNCC1</name>
<dbReference type="InterPro" id="IPR012495">
    <property type="entry name" value="TadE-like_dom"/>
</dbReference>
<comment type="caution">
    <text evidence="3">The sequence shown here is derived from an EMBL/GenBank/DDBJ whole genome shotgun (WGS) entry which is preliminary data.</text>
</comment>
<keyword evidence="1" id="KW-0812">Transmembrane</keyword>
<dbReference type="Proteomes" id="UP001594351">
    <property type="component" value="Unassembled WGS sequence"/>
</dbReference>
<keyword evidence="1" id="KW-0472">Membrane</keyword>
<keyword evidence="4" id="KW-1185">Reference proteome</keyword>
<proteinExistence type="predicted"/>
<evidence type="ECO:0000259" key="2">
    <source>
        <dbReference type="Pfam" id="PF07811"/>
    </source>
</evidence>